<evidence type="ECO:0000313" key="8">
    <source>
        <dbReference type="EMBL" id="KAG5680224.1"/>
    </source>
</evidence>
<dbReference type="AlphaFoldDB" id="A0A9J6CEH8"/>
<keyword evidence="7" id="KW-0472">Membrane</keyword>
<dbReference type="OrthoDB" id="10381818at2759"/>
<feature type="transmembrane region" description="Helical" evidence="7">
    <location>
        <begin position="517"/>
        <end position="534"/>
    </location>
</feature>
<evidence type="ECO:0000256" key="6">
    <source>
        <dbReference type="SAM" id="Coils"/>
    </source>
</evidence>
<reference evidence="8" key="1">
    <citation type="submission" date="2021-03" db="EMBL/GenBank/DDBJ databases">
        <title>Chromosome level genome of the anhydrobiotic midge Polypedilum vanderplanki.</title>
        <authorList>
            <person name="Yoshida Y."/>
            <person name="Kikawada T."/>
            <person name="Gusev O."/>
        </authorList>
    </citation>
    <scope>NUCLEOTIDE SEQUENCE</scope>
    <source>
        <strain evidence="8">NIAS01</strain>
        <tissue evidence="8">Whole body or cell culture</tissue>
    </source>
</reference>
<keyword evidence="2" id="KW-0677">Repeat</keyword>
<keyword evidence="5" id="KW-0407">Ion channel</keyword>
<dbReference type="EMBL" id="JADBJN010000001">
    <property type="protein sequence ID" value="KAG5680224.1"/>
    <property type="molecule type" value="Genomic_DNA"/>
</dbReference>
<keyword evidence="6" id="KW-0175">Coiled coil</keyword>
<protein>
    <recommendedName>
        <fullName evidence="10">Ion transport domain-containing protein</fullName>
    </recommendedName>
</protein>
<keyword evidence="3" id="KW-0040">ANK repeat</keyword>
<feature type="transmembrane region" description="Helical" evidence="7">
    <location>
        <begin position="568"/>
        <end position="585"/>
    </location>
</feature>
<evidence type="ECO:0008006" key="10">
    <source>
        <dbReference type="Google" id="ProtNLM"/>
    </source>
</evidence>
<evidence type="ECO:0000256" key="5">
    <source>
        <dbReference type="ARBA" id="ARBA00023303"/>
    </source>
</evidence>
<gene>
    <name evidence="8" type="ORF">PVAND_009747</name>
</gene>
<feature type="transmembrane region" description="Helical" evidence="7">
    <location>
        <begin position="476"/>
        <end position="496"/>
    </location>
</feature>
<keyword evidence="9" id="KW-1185">Reference proteome</keyword>
<feature type="coiled-coil region" evidence="6">
    <location>
        <begin position="886"/>
        <end position="927"/>
    </location>
</feature>
<feature type="transmembrane region" description="Helical" evidence="7">
    <location>
        <begin position="750"/>
        <end position="770"/>
    </location>
</feature>
<evidence type="ECO:0000256" key="2">
    <source>
        <dbReference type="ARBA" id="ARBA00022737"/>
    </source>
</evidence>
<name>A0A9J6CEH8_POLVA</name>
<dbReference type="GO" id="GO:0022857">
    <property type="term" value="F:transmembrane transporter activity"/>
    <property type="evidence" value="ECO:0007669"/>
    <property type="project" value="TreeGrafter"/>
</dbReference>
<keyword evidence="4" id="KW-0406">Ion transport</keyword>
<evidence type="ECO:0000313" key="9">
    <source>
        <dbReference type="Proteomes" id="UP001107558"/>
    </source>
</evidence>
<dbReference type="Proteomes" id="UP001107558">
    <property type="component" value="Chromosome 1"/>
</dbReference>
<evidence type="ECO:0000256" key="1">
    <source>
        <dbReference type="ARBA" id="ARBA00022448"/>
    </source>
</evidence>
<evidence type="ECO:0000256" key="7">
    <source>
        <dbReference type="SAM" id="Phobius"/>
    </source>
</evidence>
<organism evidence="8 9">
    <name type="scientific">Polypedilum vanderplanki</name>
    <name type="common">Sleeping chironomid midge</name>
    <dbReference type="NCBI Taxonomy" id="319348"/>
    <lineage>
        <taxon>Eukaryota</taxon>
        <taxon>Metazoa</taxon>
        <taxon>Ecdysozoa</taxon>
        <taxon>Arthropoda</taxon>
        <taxon>Hexapoda</taxon>
        <taxon>Insecta</taxon>
        <taxon>Pterygota</taxon>
        <taxon>Neoptera</taxon>
        <taxon>Endopterygota</taxon>
        <taxon>Diptera</taxon>
        <taxon>Nematocera</taxon>
        <taxon>Chironomoidea</taxon>
        <taxon>Chironomidae</taxon>
        <taxon>Chironominae</taxon>
        <taxon>Polypedilum</taxon>
        <taxon>Polypedilum</taxon>
    </lineage>
</organism>
<dbReference type="PANTHER" id="PTHR47143:SF4">
    <property type="entry name" value="TRANSIENT RECEPTOR POTENTIAL CATION CHANNEL PROTEIN PAINLESS"/>
    <property type="match status" value="1"/>
</dbReference>
<feature type="transmembrane region" description="Helical" evidence="7">
    <location>
        <begin position="597"/>
        <end position="618"/>
    </location>
</feature>
<evidence type="ECO:0000256" key="4">
    <source>
        <dbReference type="ARBA" id="ARBA00023065"/>
    </source>
</evidence>
<dbReference type="GO" id="GO:0034220">
    <property type="term" value="P:monoatomic ion transmembrane transport"/>
    <property type="evidence" value="ECO:0007669"/>
    <property type="project" value="UniProtKB-KW"/>
</dbReference>
<keyword evidence="7" id="KW-1133">Transmembrane helix</keyword>
<keyword evidence="7" id="KW-0812">Transmembrane</keyword>
<feature type="transmembrane region" description="Helical" evidence="7">
    <location>
        <begin position="638"/>
        <end position="657"/>
    </location>
</feature>
<comment type="caution">
    <text evidence="8">The sequence shown here is derived from an EMBL/GenBank/DDBJ whole genome shotgun (WGS) entry which is preliminary data.</text>
</comment>
<proteinExistence type="predicted"/>
<dbReference type="PANTHER" id="PTHR47143">
    <property type="entry name" value="TRANSIENT RECEPTOR POTENTIAL CATION CHANNEL PROTEIN PAINLESS"/>
    <property type="match status" value="1"/>
</dbReference>
<accession>A0A9J6CEH8</accession>
<dbReference type="InterPro" id="IPR052076">
    <property type="entry name" value="TRP_cation_channel"/>
</dbReference>
<evidence type="ECO:0000256" key="3">
    <source>
        <dbReference type="ARBA" id="ARBA00023043"/>
    </source>
</evidence>
<dbReference type="GO" id="GO:1902495">
    <property type="term" value="C:transmembrane transporter complex"/>
    <property type="evidence" value="ECO:0007669"/>
    <property type="project" value="TreeGrafter"/>
</dbReference>
<sequence>MDNNAFVADNFDTLMTLHRKERTLLGDMRLAFKDNNIQEFTNLLHRTGYKNDLQTDKVKISNNLWSRLKLQTFKTSRNLLFEHSDDKDSLFEEILSKQGAGNSKFFNVIWTECELWRKRDILITPNSKGLLPIDYVIKSNDDENLFAFLVFDFEHESETVAKLGKNYFLKLKNMQYIQKTGESLFQKFYSIIDEECEDIIYDIMNKLFKEMRYIIDIKGETAIDDVLKMENEQYKHKILKLLMTHWKVYSKEYNHYKKILSDLSPYYKLILTLKEKHEYEFEEFFPQYLELMKTTHGEGNYEEKVRSDCNSLLEFALNNVQRRAISTIIDCPLIDPNKVTIKLSETSAYDTHCVHYIMSKLLEKGFYMGNSDEEKHIPLDWISPQVFEEFLDSRVQEDGIYGCQIDYNFLIDPKIRDIKLKGDHDDNGKLLFSRGIKPLENILDNERLKALITHPVLSTFINLKARKFRVIFNMNFYVFLLFYIVPFFMLLTLIPFRKFYIDVFEYLGEPTKVKNKTVYRIFGLTLAQFLNWPYRICIATTIYLTIRECLQLFFICDTFASYFKKKSNQFEVVIIALSWYVLYGIKNYSVAEIRTYLTVPSAVIIILGTIDLLTILPYPSMSIYMIMLEQVTRTFLKFFTIFFVIIVAFTFTFCVAFRPPTVSKKVLSPWKQLENDWKAYANSSTNNTFKEFVDPAIMLVNTMEDALTDNGTIFRNFENPFQSFQKTLMMLSGEYTIDPYTLDTASKQGLFLFFVITSFILFNLINGLAISDIAQLKEHAEFLNLKHQIRNAGESEDVVCDIYWKVSGDGKSKDKWWRKWSKYFISMLIRKYPYLHKMDNLCIDFKQKIVKYELDQKRTNILRTRNGALGKYTLDNETMKKFRLMLEERANKEESVNEKVENLQSEVKKLKTTLRVQHEEMRKLIQECLQQPQEKKS</sequence>
<keyword evidence="1" id="KW-0813">Transport</keyword>